<dbReference type="InterPro" id="IPR018086">
    <property type="entry name" value="NADH_UbQ_OxRdtase_su1_CS"/>
</dbReference>
<dbReference type="EMBL" id="CP007139">
    <property type="protein sequence ID" value="AIE84078.1"/>
    <property type="molecule type" value="Genomic_DNA"/>
</dbReference>
<dbReference type="eggNOG" id="COG1005">
    <property type="taxonomic scope" value="Bacteria"/>
</dbReference>
<dbReference type="OrthoDB" id="9803734at2"/>
<evidence type="ECO:0000256" key="4">
    <source>
        <dbReference type="ARBA" id="ARBA00023136"/>
    </source>
</evidence>
<dbReference type="PROSITE" id="PS00668">
    <property type="entry name" value="COMPLEX1_ND1_2"/>
    <property type="match status" value="1"/>
</dbReference>
<proteinExistence type="inferred from homology"/>
<feature type="transmembrane region" description="Helical" evidence="5">
    <location>
        <begin position="327"/>
        <end position="348"/>
    </location>
</feature>
<dbReference type="AlphaFoldDB" id="A0A068NKK5"/>
<evidence type="ECO:0000256" key="3">
    <source>
        <dbReference type="ARBA" id="ARBA00022989"/>
    </source>
</evidence>
<gene>
    <name evidence="5" type="primary">nuoH</name>
    <name evidence="7" type="ORF">OP10G_0710</name>
</gene>
<dbReference type="GO" id="GO:0005886">
    <property type="term" value="C:plasma membrane"/>
    <property type="evidence" value="ECO:0007669"/>
    <property type="project" value="UniProtKB-SubCell"/>
</dbReference>
<dbReference type="InterPro" id="IPR001694">
    <property type="entry name" value="NADH_UbQ_OxRdtase_su1/FPO"/>
</dbReference>
<feature type="transmembrane region" description="Helical" evidence="5">
    <location>
        <begin position="278"/>
        <end position="307"/>
    </location>
</feature>
<dbReference type="Pfam" id="PF00146">
    <property type="entry name" value="NADHdh"/>
    <property type="match status" value="1"/>
</dbReference>
<accession>A0A068NKK5</accession>
<keyword evidence="5" id="KW-1278">Translocase</keyword>
<dbReference type="EC" id="7.1.1.-" evidence="5"/>
<evidence type="ECO:0000256" key="2">
    <source>
        <dbReference type="ARBA" id="ARBA00022692"/>
    </source>
</evidence>
<evidence type="ECO:0000256" key="1">
    <source>
        <dbReference type="ARBA" id="ARBA00004141"/>
    </source>
</evidence>
<reference evidence="7 8" key="1">
    <citation type="journal article" date="2014" name="PLoS ONE">
        <title>The first complete genome sequence of the class fimbriimonadia in the phylum armatimonadetes.</title>
        <authorList>
            <person name="Hu Z.Y."/>
            <person name="Wang Y.Z."/>
            <person name="Im W.T."/>
            <person name="Wang S.Y."/>
            <person name="Zhao G.P."/>
            <person name="Zheng H.J."/>
            <person name="Quan Z.X."/>
        </authorList>
    </citation>
    <scope>NUCLEOTIDE SEQUENCE [LARGE SCALE GENOMIC DNA]</scope>
    <source>
        <strain evidence="7">Gsoil 348</strain>
    </source>
</reference>
<feature type="transmembrane region" description="Helical" evidence="5">
    <location>
        <begin position="139"/>
        <end position="159"/>
    </location>
</feature>
<protein>
    <recommendedName>
        <fullName evidence="5">NADH-quinone oxidoreductase subunit H</fullName>
        <ecNumber evidence="5">7.1.1.-</ecNumber>
    </recommendedName>
    <alternativeName>
        <fullName evidence="5">NADH dehydrogenase I subunit H</fullName>
    </alternativeName>
    <alternativeName>
        <fullName evidence="5">NDH-1 subunit H</fullName>
    </alternativeName>
</protein>
<feature type="transmembrane region" description="Helical" evidence="5">
    <location>
        <begin position="218"/>
        <end position="241"/>
    </location>
</feature>
<evidence type="ECO:0000256" key="6">
    <source>
        <dbReference type="RuleBase" id="RU000471"/>
    </source>
</evidence>
<evidence type="ECO:0000313" key="7">
    <source>
        <dbReference type="EMBL" id="AIE84078.1"/>
    </source>
</evidence>
<dbReference type="GO" id="GO:0003954">
    <property type="term" value="F:NADH dehydrogenase activity"/>
    <property type="evidence" value="ECO:0007669"/>
    <property type="project" value="TreeGrafter"/>
</dbReference>
<evidence type="ECO:0000313" key="8">
    <source>
        <dbReference type="Proteomes" id="UP000027982"/>
    </source>
</evidence>
<dbReference type="GO" id="GO:0016655">
    <property type="term" value="F:oxidoreductase activity, acting on NAD(P)H, quinone or similar compound as acceptor"/>
    <property type="evidence" value="ECO:0007669"/>
    <property type="project" value="UniProtKB-UniRule"/>
</dbReference>
<keyword evidence="5" id="KW-0874">Quinone</keyword>
<keyword evidence="8" id="KW-1185">Reference proteome</keyword>
<feature type="transmembrane region" description="Helical" evidence="5">
    <location>
        <begin position="12"/>
        <end position="35"/>
    </location>
</feature>
<feature type="transmembrane region" description="Helical" evidence="5">
    <location>
        <begin position="391"/>
        <end position="412"/>
    </location>
</feature>
<comment type="function">
    <text evidence="5">NDH-1 shuttles electrons from NADH, via FMN and iron-sulfur (Fe-S) centers, to quinones in the respiratory chain. The immediate electron acceptor for the enzyme in this species is believed to be ubiquinone. Couples the redox reaction to proton translocation (for every two electrons transferred, four hydrogen ions are translocated across the cytoplasmic membrane), and thus conserves the redox energy in a proton gradient. This subunit may bind ubiquinone.</text>
</comment>
<dbReference type="GO" id="GO:0048038">
    <property type="term" value="F:quinone binding"/>
    <property type="evidence" value="ECO:0007669"/>
    <property type="project" value="UniProtKB-KW"/>
</dbReference>
<comment type="catalytic activity">
    <reaction evidence="5">
        <text>a quinone + NADH + 5 H(+)(in) = a quinol + NAD(+) + 4 H(+)(out)</text>
        <dbReference type="Rhea" id="RHEA:57888"/>
        <dbReference type="ChEBI" id="CHEBI:15378"/>
        <dbReference type="ChEBI" id="CHEBI:24646"/>
        <dbReference type="ChEBI" id="CHEBI:57540"/>
        <dbReference type="ChEBI" id="CHEBI:57945"/>
        <dbReference type="ChEBI" id="CHEBI:132124"/>
    </reaction>
</comment>
<keyword evidence="5" id="KW-1003">Cell membrane</keyword>
<keyword evidence="3 5" id="KW-1133">Transmembrane helix</keyword>
<sequence>MLEWVSHLHPILQAIIRIVLFFAPLFMALPVVIWYERRLLAWFQDRFGPNRTGTITFSRTSHLVPGFLRGHKISLWGLPQILADGVKSFFKEDFAPGMVDRLLYFAAPAVFLFPAFMLGGTIPWGPFHVLTPISDIDIGILYILAVSSLGVYGVVLAGYSSNNKYSLLGGLRSSAQLISYELGMGMALAAVVMAAGTLRPTGIVAAQEGPLWGFFPALANWNIFTPYGFVAGIIFLICMIAETNRAPFDLPEAESELVAGYNTEYSTKKWVLFMMGEYVGMLVYGGIFATVFLGGYHLAPFPFAWLAEHYPSTSGLWNTLDYLNGNSWLGIVWFWLKVAVAITGYIWIRATLPRLRYDQLMSLGWKSLLPLAVANLIVVAMWILIDRLYGPVWALGTVVLAAAILIALYKSIHKLNEPEEKKSDERRTVVMNDLPAQKPVLPVEETVPATL</sequence>
<comment type="subcellular location">
    <subcellularLocation>
        <location evidence="5 6">Cell membrane</location>
        <topology evidence="5 6">Multi-pass membrane protein</topology>
    </subcellularLocation>
    <subcellularLocation>
        <location evidence="1">Membrane</location>
        <topology evidence="1">Multi-pass membrane protein</topology>
    </subcellularLocation>
</comment>
<keyword evidence="5" id="KW-0830">Ubiquinone</keyword>
<comment type="subunit">
    <text evidence="5">NDH-1 is composed of 14 different subunits. Subunits NuoA, H, J, K, L, M, N constitute the membrane sector of the complex.</text>
</comment>
<dbReference type="STRING" id="661478.OP10G_0710"/>
<organism evidence="7 8">
    <name type="scientific">Fimbriimonas ginsengisoli Gsoil 348</name>
    <dbReference type="NCBI Taxonomy" id="661478"/>
    <lineage>
        <taxon>Bacteria</taxon>
        <taxon>Bacillati</taxon>
        <taxon>Armatimonadota</taxon>
        <taxon>Fimbriimonadia</taxon>
        <taxon>Fimbriimonadales</taxon>
        <taxon>Fimbriimonadaceae</taxon>
        <taxon>Fimbriimonas</taxon>
    </lineage>
</organism>
<name>A0A068NKK5_FIMGI</name>
<evidence type="ECO:0000256" key="5">
    <source>
        <dbReference type="HAMAP-Rule" id="MF_01350"/>
    </source>
</evidence>
<keyword evidence="5 6" id="KW-0520">NAD</keyword>
<comment type="similarity">
    <text evidence="5 6">Belongs to the complex I subunit 1 family.</text>
</comment>
<dbReference type="HOGENOM" id="CLU_015134_0_1_0"/>
<dbReference type="PANTHER" id="PTHR11432">
    <property type="entry name" value="NADH DEHYDROGENASE SUBUNIT 1"/>
    <property type="match status" value="1"/>
</dbReference>
<dbReference type="HAMAP" id="MF_01350">
    <property type="entry name" value="NDH1_NuoH"/>
    <property type="match status" value="1"/>
</dbReference>
<dbReference type="PANTHER" id="PTHR11432:SF3">
    <property type="entry name" value="NADH-UBIQUINONE OXIDOREDUCTASE CHAIN 1"/>
    <property type="match status" value="1"/>
</dbReference>
<feature type="transmembrane region" description="Helical" evidence="5">
    <location>
        <begin position="368"/>
        <end position="385"/>
    </location>
</feature>
<keyword evidence="4 5" id="KW-0472">Membrane</keyword>
<feature type="transmembrane region" description="Helical" evidence="5">
    <location>
        <begin position="102"/>
        <end position="127"/>
    </location>
</feature>
<dbReference type="Proteomes" id="UP000027982">
    <property type="component" value="Chromosome"/>
</dbReference>
<keyword evidence="2 5" id="KW-0812">Transmembrane</keyword>
<dbReference type="KEGG" id="fgi:OP10G_0710"/>
<dbReference type="PROSITE" id="PS00667">
    <property type="entry name" value="COMPLEX1_ND1_1"/>
    <property type="match status" value="1"/>
</dbReference>
<feature type="transmembrane region" description="Helical" evidence="5">
    <location>
        <begin position="180"/>
        <end position="198"/>
    </location>
</feature>
<dbReference type="GO" id="GO:0009060">
    <property type="term" value="P:aerobic respiration"/>
    <property type="evidence" value="ECO:0007669"/>
    <property type="project" value="TreeGrafter"/>
</dbReference>